<dbReference type="Proteomes" id="UP001558632">
    <property type="component" value="Unassembled WGS sequence"/>
</dbReference>
<name>A0ABR3K719_TRISP</name>
<gene>
    <name evidence="1" type="ORF">TSPI_04565</name>
</gene>
<protein>
    <submittedName>
        <fullName evidence="1">Highly reducing polyketide synthase cnsI</fullName>
    </submittedName>
</protein>
<comment type="caution">
    <text evidence="1">The sequence shown here is derived from an EMBL/GenBank/DDBJ whole genome shotgun (WGS) entry which is preliminary data.</text>
</comment>
<sequence length="102" mass="11367">MQADMDIHFSDDRLRVHSQLAEMDENLLPVGSCKKGLAVWASGIRTPDLSPSNGCPYSKFNNASTTFCKRVFFLERPNHRNAISCIVQIATVGYAASQMTRM</sequence>
<dbReference type="EMBL" id="JBEUSY010000490">
    <property type="protein sequence ID" value="KAL1229406.1"/>
    <property type="molecule type" value="Genomic_DNA"/>
</dbReference>
<reference evidence="1 2" key="1">
    <citation type="submission" date="2024-07" db="EMBL/GenBank/DDBJ databases">
        <title>Enhanced genomic and transcriptomic resources for Trichinella pseudospiralis and T. spiralis underpin the discovery of pronounced molecular differences between stages and species.</title>
        <authorList>
            <person name="Pasi K.K."/>
            <person name="La Rosa G."/>
            <person name="Gomez-Morales M.A."/>
            <person name="Tosini F."/>
            <person name="Sumanam S."/>
            <person name="Young N.D."/>
            <person name="Chang B.C."/>
            <person name="Robin G.B."/>
        </authorList>
    </citation>
    <scope>NUCLEOTIDE SEQUENCE [LARGE SCALE GENOMIC DNA]</scope>
    <source>
        <strain evidence="1">ISS534</strain>
    </source>
</reference>
<accession>A0ABR3K719</accession>
<keyword evidence="2" id="KW-1185">Reference proteome</keyword>
<evidence type="ECO:0000313" key="1">
    <source>
        <dbReference type="EMBL" id="KAL1229406.1"/>
    </source>
</evidence>
<dbReference type="KEGG" id="tsp:Tsp_04653"/>
<organism evidence="1 2">
    <name type="scientific">Trichinella spiralis</name>
    <name type="common">Trichina worm</name>
    <dbReference type="NCBI Taxonomy" id="6334"/>
    <lineage>
        <taxon>Eukaryota</taxon>
        <taxon>Metazoa</taxon>
        <taxon>Ecdysozoa</taxon>
        <taxon>Nematoda</taxon>
        <taxon>Enoplea</taxon>
        <taxon>Dorylaimia</taxon>
        <taxon>Trichinellida</taxon>
        <taxon>Trichinellidae</taxon>
        <taxon>Trichinella</taxon>
    </lineage>
</organism>
<evidence type="ECO:0000313" key="2">
    <source>
        <dbReference type="Proteomes" id="UP001558632"/>
    </source>
</evidence>
<proteinExistence type="predicted"/>